<evidence type="ECO:0000256" key="3">
    <source>
        <dbReference type="ARBA" id="ARBA00023012"/>
    </source>
</evidence>
<keyword evidence="2" id="KW-0597">Phosphoprotein</keyword>
<dbReference type="PROSITE" id="PS51294">
    <property type="entry name" value="HTH_MYB"/>
    <property type="match status" value="1"/>
</dbReference>
<evidence type="ECO:0000259" key="12">
    <source>
        <dbReference type="PROSITE" id="PS51294"/>
    </source>
</evidence>
<feature type="domain" description="Response regulatory" evidence="11">
    <location>
        <begin position="17"/>
        <end position="132"/>
    </location>
</feature>
<dbReference type="PANTHER" id="PTHR43874">
    <property type="entry name" value="TWO-COMPONENT RESPONSE REGULATOR"/>
    <property type="match status" value="1"/>
</dbReference>
<feature type="region of interest" description="Disordered" evidence="10">
    <location>
        <begin position="147"/>
        <end position="188"/>
    </location>
</feature>
<evidence type="ECO:0000259" key="11">
    <source>
        <dbReference type="PROSITE" id="PS50110"/>
    </source>
</evidence>
<reference evidence="13" key="2">
    <citation type="journal article" date="2022" name="Hortic Res">
        <title>The genome of Dioscorea zingiberensis sheds light on the biosynthesis, origin and evolution of the medicinally important diosgenin saponins.</title>
        <authorList>
            <person name="Li Y."/>
            <person name="Tan C."/>
            <person name="Li Z."/>
            <person name="Guo J."/>
            <person name="Li S."/>
            <person name="Chen X."/>
            <person name="Wang C."/>
            <person name="Dai X."/>
            <person name="Yang H."/>
            <person name="Song W."/>
            <person name="Hou L."/>
            <person name="Xu J."/>
            <person name="Tong Z."/>
            <person name="Xu A."/>
            <person name="Yuan X."/>
            <person name="Wang W."/>
            <person name="Yang Q."/>
            <person name="Chen L."/>
            <person name="Sun Z."/>
            <person name="Wang K."/>
            <person name="Pan B."/>
            <person name="Chen J."/>
            <person name="Bao Y."/>
            <person name="Liu F."/>
            <person name="Qi X."/>
            <person name="Gang D.R."/>
            <person name="Wen J."/>
            <person name="Li J."/>
        </authorList>
    </citation>
    <scope>NUCLEOTIDE SEQUENCE</scope>
    <source>
        <strain evidence="13">Dzin_1.0</strain>
    </source>
</reference>
<dbReference type="PANTHER" id="PTHR43874:SF92">
    <property type="entry name" value="TWO-COMPONENT RESPONSE REGULATOR ORR28"/>
    <property type="match status" value="1"/>
</dbReference>
<dbReference type="OrthoDB" id="60033at2759"/>
<sequence length="539" mass="60934">MDAHEHLVKHFFPSGFRLMVVDVDLVSLKKAGDMISSCNYKATLCGNPKAALSILREHPRDFDLILAEVHMTEMDGFELLQIVISELNIPVVLMSARNDMKMKMNAIIKGASSFFDKPLEMVLVRSMWKNAAWENLANEKKILMQAQEDHQKKAPVSSNNNKKNDNEKGDQEDNNEERSGKKRRRLIWTPDLEKKFQNAVSQLGPDAVPAKIAQIMNVEGVERHHVASHLQKDRIRKQKQGLVTKTSKRRSKLLPSYMFKKKSQSQTLPRPHESQQHYNAPLNSFANLNPCPPETMPQYSPYQPQPILDNSFISYNPIPTINNVERSMNQLGFNENVQTQTYPQLQLQEQFAPFSDVNQMPPQMNDIAEGQQINVLNDDDDGIYGSLSNLDLETQEILREFTIEEQPAVDDGELVFDTSLFFSDELGLADNDLIGDAANNDILSMNQMVGENAIPQLQFSEEFTGSNYEEASLYLQGIAPLNPNQFQNFSDHDQQQDVDIVNGVGGSSNGGASVTFTELLNRVLNEDEDIDIIDKSFFL</sequence>
<dbReference type="GO" id="GO:0005634">
    <property type="term" value="C:nucleus"/>
    <property type="evidence" value="ECO:0007669"/>
    <property type="project" value="UniProtKB-SubCell"/>
</dbReference>
<evidence type="ECO:0000313" key="13">
    <source>
        <dbReference type="EMBL" id="KAJ0980874.1"/>
    </source>
</evidence>
<dbReference type="Gene3D" id="1.10.10.60">
    <property type="entry name" value="Homeodomain-like"/>
    <property type="match status" value="1"/>
</dbReference>
<dbReference type="Pfam" id="PF00072">
    <property type="entry name" value="Response_reg"/>
    <property type="match status" value="1"/>
</dbReference>
<evidence type="ECO:0000256" key="9">
    <source>
        <dbReference type="PROSITE-ProRule" id="PRU00169"/>
    </source>
</evidence>
<dbReference type="SUPFAM" id="SSF52172">
    <property type="entry name" value="CheY-like"/>
    <property type="match status" value="1"/>
</dbReference>
<dbReference type="SMART" id="SM00448">
    <property type="entry name" value="REC"/>
    <property type="match status" value="1"/>
</dbReference>
<dbReference type="InterPro" id="IPR011006">
    <property type="entry name" value="CheY-like_superfamily"/>
</dbReference>
<evidence type="ECO:0000256" key="6">
    <source>
        <dbReference type="ARBA" id="ARBA00023159"/>
    </source>
</evidence>
<proteinExistence type="predicted"/>
<dbReference type="Gene3D" id="3.40.50.2300">
    <property type="match status" value="1"/>
</dbReference>
<evidence type="ECO:0000256" key="10">
    <source>
        <dbReference type="SAM" id="MobiDB-lite"/>
    </source>
</evidence>
<comment type="subcellular location">
    <subcellularLocation>
        <location evidence="1">Nucleus</location>
    </subcellularLocation>
</comment>
<dbReference type="GO" id="GO:0009736">
    <property type="term" value="P:cytokinin-activated signaling pathway"/>
    <property type="evidence" value="ECO:0007669"/>
    <property type="project" value="InterPro"/>
</dbReference>
<keyword evidence="5" id="KW-0238">DNA-binding</keyword>
<dbReference type="GO" id="GO:0000160">
    <property type="term" value="P:phosphorelay signal transduction system"/>
    <property type="evidence" value="ECO:0007669"/>
    <property type="project" value="UniProtKB-KW"/>
</dbReference>
<keyword evidence="7" id="KW-0804">Transcription</keyword>
<dbReference type="GO" id="GO:0003677">
    <property type="term" value="F:DNA binding"/>
    <property type="evidence" value="ECO:0007669"/>
    <property type="project" value="UniProtKB-KW"/>
</dbReference>
<evidence type="ECO:0000256" key="1">
    <source>
        <dbReference type="ARBA" id="ARBA00004123"/>
    </source>
</evidence>
<accession>A0A9D5CXF7</accession>
<organism evidence="13 14">
    <name type="scientific">Dioscorea zingiberensis</name>
    <dbReference type="NCBI Taxonomy" id="325984"/>
    <lineage>
        <taxon>Eukaryota</taxon>
        <taxon>Viridiplantae</taxon>
        <taxon>Streptophyta</taxon>
        <taxon>Embryophyta</taxon>
        <taxon>Tracheophyta</taxon>
        <taxon>Spermatophyta</taxon>
        <taxon>Magnoliopsida</taxon>
        <taxon>Liliopsida</taxon>
        <taxon>Dioscoreales</taxon>
        <taxon>Dioscoreaceae</taxon>
        <taxon>Dioscorea</taxon>
    </lineage>
</organism>
<keyword evidence="8" id="KW-0539">Nucleus</keyword>
<comment type="caution">
    <text evidence="9">Lacks conserved residue(s) required for the propagation of feature annotation.</text>
</comment>
<dbReference type="FunFam" id="1.10.10.60:FF:000007">
    <property type="entry name" value="Two-component response regulator"/>
    <property type="match status" value="1"/>
</dbReference>
<evidence type="ECO:0000256" key="7">
    <source>
        <dbReference type="ARBA" id="ARBA00023163"/>
    </source>
</evidence>
<dbReference type="PROSITE" id="PS50110">
    <property type="entry name" value="RESPONSE_REGULATORY"/>
    <property type="match status" value="1"/>
</dbReference>
<dbReference type="InterPro" id="IPR017930">
    <property type="entry name" value="Myb_dom"/>
</dbReference>
<reference evidence="13" key="1">
    <citation type="submission" date="2021-03" db="EMBL/GenBank/DDBJ databases">
        <authorList>
            <person name="Li Z."/>
            <person name="Yang C."/>
        </authorList>
    </citation>
    <scope>NUCLEOTIDE SEQUENCE</scope>
    <source>
        <strain evidence="13">Dzin_1.0</strain>
        <tissue evidence="13">Leaf</tissue>
    </source>
</reference>
<dbReference type="InterPro" id="IPR001789">
    <property type="entry name" value="Sig_transdc_resp-reg_receiver"/>
</dbReference>
<evidence type="ECO:0000256" key="2">
    <source>
        <dbReference type="ARBA" id="ARBA00022553"/>
    </source>
</evidence>
<evidence type="ECO:0000313" key="14">
    <source>
        <dbReference type="Proteomes" id="UP001085076"/>
    </source>
</evidence>
<feature type="region of interest" description="Disordered" evidence="10">
    <location>
        <begin position="228"/>
        <end position="248"/>
    </location>
</feature>
<name>A0A9D5CXF7_9LILI</name>
<dbReference type="InterPro" id="IPR006447">
    <property type="entry name" value="Myb_dom_plants"/>
</dbReference>
<dbReference type="InterPro" id="IPR009057">
    <property type="entry name" value="Homeodomain-like_sf"/>
</dbReference>
<comment type="caution">
    <text evidence="13">The sequence shown here is derived from an EMBL/GenBank/DDBJ whole genome shotgun (WGS) entry which is preliminary data.</text>
</comment>
<evidence type="ECO:0000256" key="5">
    <source>
        <dbReference type="ARBA" id="ARBA00023125"/>
    </source>
</evidence>
<keyword evidence="3" id="KW-0902">Two-component regulatory system</keyword>
<dbReference type="InterPro" id="IPR045279">
    <property type="entry name" value="ARR-like"/>
</dbReference>
<gene>
    <name evidence="13" type="ORF">J5N97_009129</name>
</gene>
<dbReference type="Proteomes" id="UP001085076">
    <property type="component" value="Miscellaneous, Linkage group lg02"/>
</dbReference>
<evidence type="ECO:0000256" key="8">
    <source>
        <dbReference type="ARBA" id="ARBA00023242"/>
    </source>
</evidence>
<protein>
    <submittedName>
        <fullName evidence="13">Uncharacterized protein</fullName>
    </submittedName>
</protein>
<feature type="region of interest" description="Disordered" evidence="10">
    <location>
        <begin position="282"/>
        <end position="303"/>
    </location>
</feature>
<keyword evidence="4" id="KW-0805">Transcription regulation</keyword>
<feature type="compositionally biased region" description="Basic and acidic residues" evidence="10">
    <location>
        <begin position="162"/>
        <end position="179"/>
    </location>
</feature>
<dbReference type="AlphaFoldDB" id="A0A9D5CXF7"/>
<dbReference type="SUPFAM" id="SSF46689">
    <property type="entry name" value="Homeodomain-like"/>
    <property type="match status" value="1"/>
</dbReference>
<keyword evidence="6" id="KW-0010">Activator</keyword>
<evidence type="ECO:0000256" key="4">
    <source>
        <dbReference type="ARBA" id="ARBA00023015"/>
    </source>
</evidence>
<dbReference type="EMBL" id="JAGGNH010000002">
    <property type="protein sequence ID" value="KAJ0980874.1"/>
    <property type="molecule type" value="Genomic_DNA"/>
</dbReference>
<keyword evidence="14" id="KW-1185">Reference proteome</keyword>
<dbReference type="NCBIfam" id="TIGR01557">
    <property type="entry name" value="myb_SHAQKYF"/>
    <property type="match status" value="1"/>
</dbReference>
<feature type="domain" description="HTH myb-type" evidence="12">
    <location>
        <begin position="180"/>
        <end position="238"/>
    </location>
</feature>